<feature type="compositionally biased region" description="Polar residues" evidence="1">
    <location>
        <begin position="74"/>
        <end position="87"/>
    </location>
</feature>
<proteinExistence type="predicted"/>
<feature type="region of interest" description="Disordered" evidence="1">
    <location>
        <begin position="59"/>
        <end position="109"/>
    </location>
</feature>
<reference evidence="2" key="1">
    <citation type="submission" date="2021-02" db="EMBL/GenBank/DDBJ databases">
        <authorList>
            <person name="Nowell W R."/>
        </authorList>
    </citation>
    <scope>NUCLEOTIDE SEQUENCE</scope>
</reference>
<gene>
    <name evidence="2" type="ORF">UJA718_LOCUS3713</name>
</gene>
<organism evidence="2 3">
    <name type="scientific">Rotaria socialis</name>
    <dbReference type="NCBI Taxonomy" id="392032"/>
    <lineage>
        <taxon>Eukaryota</taxon>
        <taxon>Metazoa</taxon>
        <taxon>Spiralia</taxon>
        <taxon>Gnathifera</taxon>
        <taxon>Rotifera</taxon>
        <taxon>Eurotatoria</taxon>
        <taxon>Bdelloidea</taxon>
        <taxon>Philodinida</taxon>
        <taxon>Philodinidae</taxon>
        <taxon>Rotaria</taxon>
    </lineage>
</organism>
<dbReference type="EMBL" id="CAJOBP010000283">
    <property type="protein sequence ID" value="CAF4155232.1"/>
    <property type="molecule type" value="Genomic_DNA"/>
</dbReference>
<dbReference type="Proteomes" id="UP000663873">
    <property type="component" value="Unassembled WGS sequence"/>
</dbReference>
<name>A0A819Y7W0_9BILA</name>
<comment type="caution">
    <text evidence="2">The sequence shown here is derived from an EMBL/GenBank/DDBJ whole genome shotgun (WGS) entry which is preliminary data.</text>
</comment>
<protein>
    <submittedName>
        <fullName evidence="2">Uncharacterized protein</fullName>
    </submittedName>
</protein>
<sequence>MYSESDTDLSQVTVEDKRRKNIIDNQNFLESLKLLNVREDLKSAVNLTTTTKTLRKAYKRKENIHQSERRRSSRIQTMSRTNYNNQCLADDEDCESSADESSSDEDDDLSSAFVSKMDTDWQPSSSGKLPAAKNMRPIRKVVKTAPDHAKMFLPNTGLEASKVLSKNKFQNQRFLESLRINKVRNDFVKSARSAVGKNETKKHTKIEDKKIERVTRYSLKVQSGEIPPYIPEWQQKAQQKKSQNPSKWTLYYKNTTNPYGRTFKPRIRN</sequence>
<evidence type="ECO:0000313" key="3">
    <source>
        <dbReference type="Proteomes" id="UP000663873"/>
    </source>
</evidence>
<feature type="compositionally biased region" description="Basic and acidic residues" evidence="1">
    <location>
        <begin position="60"/>
        <end position="70"/>
    </location>
</feature>
<accession>A0A819Y7W0</accession>
<evidence type="ECO:0000313" key="2">
    <source>
        <dbReference type="EMBL" id="CAF4155232.1"/>
    </source>
</evidence>
<dbReference type="AlphaFoldDB" id="A0A819Y7W0"/>
<keyword evidence="3" id="KW-1185">Reference proteome</keyword>
<evidence type="ECO:0000256" key="1">
    <source>
        <dbReference type="SAM" id="MobiDB-lite"/>
    </source>
</evidence>
<feature type="compositionally biased region" description="Acidic residues" evidence="1">
    <location>
        <begin position="89"/>
        <end position="109"/>
    </location>
</feature>